<organism evidence="5 6">
    <name type="scientific">Trichomalopsis sarcophagae</name>
    <dbReference type="NCBI Taxonomy" id="543379"/>
    <lineage>
        <taxon>Eukaryota</taxon>
        <taxon>Metazoa</taxon>
        <taxon>Ecdysozoa</taxon>
        <taxon>Arthropoda</taxon>
        <taxon>Hexapoda</taxon>
        <taxon>Insecta</taxon>
        <taxon>Pterygota</taxon>
        <taxon>Neoptera</taxon>
        <taxon>Endopterygota</taxon>
        <taxon>Hymenoptera</taxon>
        <taxon>Apocrita</taxon>
        <taxon>Proctotrupomorpha</taxon>
        <taxon>Chalcidoidea</taxon>
        <taxon>Pteromalidae</taxon>
        <taxon>Pteromalinae</taxon>
        <taxon>Trichomalopsis</taxon>
    </lineage>
</organism>
<evidence type="ECO:0000313" key="5">
    <source>
        <dbReference type="EMBL" id="OXU24048.1"/>
    </source>
</evidence>
<dbReference type="AlphaFoldDB" id="A0A232F0W2"/>
<dbReference type="PROSITE" id="PS50082">
    <property type="entry name" value="WD_REPEATS_2"/>
    <property type="match status" value="2"/>
</dbReference>
<evidence type="ECO:0000256" key="1">
    <source>
        <dbReference type="ARBA" id="ARBA00022574"/>
    </source>
</evidence>
<dbReference type="PANTHER" id="PTHR15574:SF43">
    <property type="entry name" value="DDB1- AND CUL4-ASSOCIATED FACTOR 5"/>
    <property type="match status" value="1"/>
</dbReference>
<feature type="compositionally biased region" description="Basic and acidic residues" evidence="4">
    <location>
        <begin position="711"/>
        <end position="734"/>
    </location>
</feature>
<dbReference type="SUPFAM" id="SSF50978">
    <property type="entry name" value="WD40 repeat-like"/>
    <property type="match status" value="1"/>
</dbReference>
<feature type="region of interest" description="Disordered" evidence="4">
    <location>
        <begin position="572"/>
        <end position="852"/>
    </location>
</feature>
<dbReference type="InterPro" id="IPR036322">
    <property type="entry name" value="WD40_repeat_dom_sf"/>
</dbReference>
<dbReference type="InterPro" id="IPR019775">
    <property type="entry name" value="WD40_repeat_CS"/>
</dbReference>
<proteinExistence type="predicted"/>
<dbReference type="Gene3D" id="2.130.10.10">
    <property type="entry name" value="YVTN repeat-like/Quinoprotein amine dehydrogenase"/>
    <property type="match status" value="3"/>
</dbReference>
<dbReference type="Proteomes" id="UP000215335">
    <property type="component" value="Unassembled WGS sequence"/>
</dbReference>
<feature type="region of interest" description="Disordered" evidence="4">
    <location>
        <begin position="481"/>
        <end position="513"/>
    </location>
</feature>
<keyword evidence="2" id="KW-0677">Repeat</keyword>
<dbReference type="InterPro" id="IPR001680">
    <property type="entry name" value="WD40_rpt"/>
</dbReference>
<dbReference type="GO" id="GO:0080008">
    <property type="term" value="C:Cul4-RING E3 ubiquitin ligase complex"/>
    <property type="evidence" value="ECO:0007669"/>
    <property type="project" value="TreeGrafter"/>
</dbReference>
<feature type="repeat" description="WD" evidence="3">
    <location>
        <begin position="98"/>
        <end position="132"/>
    </location>
</feature>
<gene>
    <name evidence="5" type="ORF">TSAR_007535</name>
</gene>
<feature type="compositionally biased region" description="Basic residues" evidence="4">
    <location>
        <begin position="626"/>
        <end position="646"/>
    </location>
</feature>
<accession>A0A232F0W2</accession>
<keyword evidence="1 3" id="KW-0853">WD repeat</keyword>
<dbReference type="EMBL" id="NNAY01001415">
    <property type="protein sequence ID" value="OXU24048.1"/>
    <property type="molecule type" value="Genomic_DNA"/>
</dbReference>
<evidence type="ECO:0000256" key="3">
    <source>
        <dbReference type="PROSITE-ProRule" id="PRU00221"/>
    </source>
</evidence>
<reference evidence="5 6" key="1">
    <citation type="journal article" date="2017" name="Curr. Biol.">
        <title>The Evolution of Venom by Co-option of Single-Copy Genes.</title>
        <authorList>
            <person name="Martinson E.O."/>
            <person name="Mrinalini"/>
            <person name="Kelkar Y.D."/>
            <person name="Chang C.H."/>
            <person name="Werren J.H."/>
        </authorList>
    </citation>
    <scope>NUCLEOTIDE SEQUENCE [LARGE SCALE GENOMIC DNA]</scope>
    <source>
        <strain evidence="5 6">Alberta</strain>
        <tissue evidence="5">Whole body</tissue>
    </source>
</reference>
<dbReference type="SMART" id="SM00320">
    <property type="entry name" value="WD40"/>
    <property type="match status" value="6"/>
</dbReference>
<feature type="compositionally biased region" description="Low complexity" evidence="4">
    <location>
        <begin position="581"/>
        <end position="591"/>
    </location>
</feature>
<name>A0A232F0W2_9HYME</name>
<dbReference type="Pfam" id="PF00400">
    <property type="entry name" value="WD40"/>
    <property type="match status" value="3"/>
</dbReference>
<feature type="compositionally biased region" description="Low complexity" evidence="4">
    <location>
        <begin position="679"/>
        <end position="710"/>
    </location>
</feature>
<feature type="compositionally biased region" description="Polar residues" evidence="4">
    <location>
        <begin position="489"/>
        <end position="505"/>
    </location>
</feature>
<feature type="compositionally biased region" description="Polar residues" evidence="4">
    <location>
        <begin position="661"/>
        <end position="678"/>
    </location>
</feature>
<dbReference type="GO" id="GO:0005737">
    <property type="term" value="C:cytoplasm"/>
    <property type="evidence" value="ECO:0007669"/>
    <property type="project" value="TreeGrafter"/>
</dbReference>
<dbReference type="STRING" id="543379.A0A232F0W2"/>
<dbReference type="OrthoDB" id="5573735at2759"/>
<sequence>MGNRSSKKEATTIPTVDRWRTCRRCGRKKRKSSLNQVHPEDKSTALAPGIMSKSSVFSNPCNTISYMMARQIDDKIDYCKALLDSRLSNAQNLFRKDLYSHYGCVNAIEFSKEGDLLISGGDDKRVLLWDVERSIQEHGKPIMMKAHHLSNIFCLGYNSSKSKIFSAGNDEQVIVHDLKTTDVLNFFPHEKPVYGLSVHPHNDNVFSSACDDGRVLIYDIRGSASSPESFFCLAQHKNPFHSVMFNPINPVMLATANAKEGVSMWDVRKPLKPVLRYGSEGPAQSCMNVRFNEAGTTLLAIRKRLPPVLYAVNSATHLCQFDHPGYYNSCTMKSCCFAGSNDEYILSGSDDFNLYMWKIPLDDSVKWVDSAHIILRGHRSIVNQVRYNSASCIIASSGVEKIIKLWSPFPLGDKCLGGLKRDDDKEEKQRRVYTHDEYIGLVLRSAQFMTHDYSHQSTDEDQRMMAFFDSLVQREIESWSLEDMPTPQSPSDSENNNASDHNNQSDPEDSNASDDQLMLRCFLGSTLNTNGTSNASERPLESPNHITRLIANCRDKLMRLAALEAGTQITNGNTVTRKENTSTAAAATTSANRVEGHASASEPESKTSTRKKNKTIKITLRPTQGVKRKHSLRVSARKNRTRRKLNNAKDNSDSEFEEPPISNSKNKNSYQPLDATQPSTSSGVVSSRRSRYTSTVETRQRQSRSSSSSSCEDKAVKIQGRTAEKRGRYAKTDSDSSTTKETPKRKITRNKSKASATSSAKQTRRDTRVKSKRQKVSNESETSTIRGKRELTHAQNGAAEKKLETPTKYSKHKASITSDSGITSGVSTSEKNNVSTTEKLSQRESSERELERKCRETIEKKIDRSDTLKFLKKRLEQFIRYKPIISLLLLFCQDNLVRCLVWKCSPSVF</sequence>
<feature type="compositionally biased region" description="Polar residues" evidence="4">
    <location>
        <begin position="815"/>
        <end position="837"/>
    </location>
</feature>
<dbReference type="GO" id="GO:0045717">
    <property type="term" value="P:negative regulation of fatty acid biosynthetic process"/>
    <property type="evidence" value="ECO:0007669"/>
    <property type="project" value="TreeGrafter"/>
</dbReference>
<evidence type="ECO:0000256" key="4">
    <source>
        <dbReference type="SAM" id="MobiDB-lite"/>
    </source>
</evidence>
<dbReference type="InterPro" id="IPR045151">
    <property type="entry name" value="DCAF8"/>
</dbReference>
<evidence type="ECO:0000313" key="6">
    <source>
        <dbReference type="Proteomes" id="UP000215335"/>
    </source>
</evidence>
<feature type="repeat" description="WD" evidence="3">
    <location>
        <begin position="375"/>
        <end position="407"/>
    </location>
</feature>
<dbReference type="PANTHER" id="PTHR15574">
    <property type="entry name" value="WD REPEAT DOMAIN-CONTAINING FAMILY"/>
    <property type="match status" value="1"/>
</dbReference>
<dbReference type="PROSITE" id="PS50294">
    <property type="entry name" value="WD_REPEATS_REGION"/>
    <property type="match status" value="2"/>
</dbReference>
<comment type="caution">
    <text evidence="5">The sequence shown here is derived from an EMBL/GenBank/DDBJ whole genome shotgun (WGS) entry which is preliminary data.</text>
</comment>
<dbReference type="PROSITE" id="PS00678">
    <property type="entry name" value="WD_REPEATS_1"/>
    <property type="match status" value="1"/>
</dbReference>
<evidence type="ECO:0000256" key="2">
    <source>
        <dbReference type="ARBA" id="ARBA00022737"/>
    </source>
</evidence>
<feature type="compositionally biased region" description="Basic residues" evidence="4">
    <location>
        <begin position="743"/>
        <end position="752"/>
    </location>
</feature>
<protein>
    <submittedName>
        <fullName evidence="5">Uncharacterized protein</fullName>
    </submittedName>
</protein>
<keyword evidence="6" id="KW-1185">Reference proteome</keyword>
<dbReference type="InterPro" id="IPR015943">
    <property type="entry name" value="WD40/YVTN_repeat-like_dom_sf"/>
</dbReference>
<feature type="compositionally biased region" description="Basic and acidic residues" evidence="4">
    <location>
        <begin position="840"/>
        <end position="852"/>
    </location>
</feature>